<evidence type="ECO:0000313" key="8">
    <source>
        <dbReference type="EMBL" id="QSX74734.1"/>
    </source>
</evidence>
<evidence type="ECO:0000256" key="3">
    <source>
        <dbReference type="ARBA" id="ARBA00022723"/>
    </source>
</evidence>
<dbReference type="EMBL" id="CP071517">
    <property type="protein sequence ID" value="QSX74734.1"/>
    <property type="molecule type" value="Genomic_DNA"/>
</dbReference>
<dbReference type="Gene3D" id="3.90.380.10">
    <property type="entry name" value="Naphthalene 1,2-dioxygenase Alpha Subunit, Chain A, domain 1"/>
    <property type="match status" value="2"/>
</dbReference>
<keyword evidence="2" id="KW-0001">2Fe-2S</keyword>
<keyword evidence="8" id="KW-0223">Dioxygenase</keyword>
<dbReference type="GO" id="GO:0051213">
    <property type="term" value="F:dioxygenase activity"/>
    <property type="evidence" value="ECO:0007669"/>
    <property type="project" value="UniProtKB-KW"/>
</dbReference>
<reference evidence="8 9" key="1">
    <citation type="submission" date="2021-02" db="EMBL/GenBank/DDBJ databases">
        <title>Lysobacter arenosi sp. nov., isolated from soil of gangwondo yeongwol, south Korea.</title>
        <authorList>
            <person name="Kim K.R."/>
            <person name="Kim K.H."/>
            <person name="Jeon C.O."/>
        </authorList>
    </citation>
    <scope>NUCLEOTIDE SEQUENCE [LARGE SCALE GENOMIC DNA]</scope>
    <source>
        <strain evidence="8 9">R7</strain>
    </source>
</reference>
<dbReference type="RefSeq" id="WP_200608796.1">
    <property type="nucleotide sequence ID" value="NZ_CP071517.1"/>
</dbReference>
<keyword evidence="3" id="KW-0479">Metal-binding</keyword>
<dbReference type="InterPro" id="IPR015879">
    <property type="entry name" value="Ring_hydroxy_dOase_asu_C_dom"/>
</dbReference>
<dbReference type="PANTHER" id="PTHR43756">
    <property type="entry name" value="CHOLINE MONOOXYGENASE, CHLOROPLASTIC"/>
    <property type="match status" value="1"/>
</dbReference>
<feature type="domain" description="Rieske" evidence="7">
    <location>
        <begin position="48"/>
        <end position="156"/>
    </location>
</feature>
<dbReference type="PANTHER" id="PTHR43756:SF5">
    <property type="entry name" value="CHOLINE MONOOXYGENASE, CHLOROPLASTIC"/>
    <property type="match status" value="1"/>
</dbReference>
<dbReference type="PRINTS" id="PR00090">
    <property type="entry name" value="RNGDIOXGNASE"/>
</dbReference>
<protein>
    <submittedName>
        <fullName evidence="8">Aromatic ring-hydroxylating dioxygenase subunit alpha</fullName>
    </submittedName>
</protein>
<dbReference type="InterPro" id="IPR036922">
    <property type="entry name" value="Rieske_2Fe-2S_sf"/>
</dbReference>
<sequence length="370" mass="42107">MNSSSVTDLLGQYDPSLPLAEASTIPASWYVDERISEREKRTTFSRSWQMAGRLDQLRESGQYVTCEIAGEPILVVRGSDGELRGFFNVCRHHAAAVMTEPSGCAQNLRCPYHGWTYTLEGALKGTPSFNSECHFDRSQHGLAPVATAVWENWVFVRLDAQGPSLEEFLGVDLIEQIRPLQLSKLHFFERRHYLFDCNWKVFVDNYLDGGYHVPHLHKGLDSVLDYKNYTIENGGRFCLQSSPLTTAKAQEDYAAVRKGDRALYYWMHPNLMINWYEGVMDTNLVLPLGVNQTEVIFDFWFEDVSEAAYARNRASVDVGQQIQDEDMAICKSVQRGLHSRAYSTGRLSVRREAGEHLFHRLLHEDLSAGV</sequence>
<keyword evidence="5" id="KW-0408">Iron</keyword>
<dbReference type="PROSITE" id="PS51296">
    <property type="entry name" value="RIESKE"/>
    <property type="match status" value="1"/>
</dbReference>
<dbReference type="InterPro" id="IPR017941">
    <property type="entry name" value="Rieske_2Fe-2S"/>
</dbReference>
<name>A0ABX7RBI0_9GAMM</name>
<comment type="cofactor">
    <cofactor evidence="1">
        <name>Fe cation</name>
        <dbReference type="ChEBI" id="CHEBI:24875"/>
    </cofactor>
</comment>
<dbReference type="SUPFAM" id="SSF50022">
    <property type="entry name" value="ISP domain"/>
    <property type="match status" value="1"/>
</dbReference>
<dbReference type="Pfam" id="PF00355">
    <property type="entry name" value="Rieske"/>
    <property type="match status" value="1"/>
</dbReference>
<evidence type="ECO:0000256" key="1">
    <source>
        <dbReference type="ARBA" id="ARBA00001962"/>
    </source>
</evidence>
<dbReference type="Proteomes" id="UP000663400">
    <property type="component" value="Chromosome"/>
</dbReference>
<keyword evidence="6" id="KW-0411">Iron-sulfur</keyword>
<evidence type="ECO:0000256" key="5">
    <source>
        <dbReference type="ARBA" id="ARBA00023004"/>
    </source>
</evidence>
<evidence type="ECO:0000256" key="6">
    <source>
        <dbReference type="ARBA" id="ARBA00023014"/>
    </source>
</evidence>
<keyword evidence="9" id="KW-1185">Reference proteome</keyword>
<accession>A0ABX7RBI0</accession>
<organism evidence="8 9">
    <name type="scientific">Lysobacter arenosi</name>
    <dbReference type="NCBI Taxonomy" id="2795387"/>
    <lineage>
        <taxon>Bacteria</taxon>
        <taxon>Pseudomonadati</taxon>
        <taxon>Pseudomonadota</taxon>
        <taxon>Gammaproteobacteria</taxon>
        <taxon>Lysobacterales</taxon>
        <taxon>Lysobacteraceae</taxon>
        <taxon>Lysobacter</taxon>
    </lineage>
</organism>
<dbReference type="Pfam" id="PF00848">
    <property type="entry name" value="Ring_hydroxyl_A"/>
    <property type="match status" value="1"/>
</dbReference>
<evidence type="ECO:0000256" key="4">
    <source>
        <dbReference type="ARBA" id="ARBA00023002"/>
    </source>
</evidence>
<dbReference type="CDD" id="cd03469">
    <property type="entry name" value="Rieske_RO_Alpha_N"/>
    <property type="match status" value="1"/>
</dbReference>
<dbReference type="InterPro" id="IPR001663">
    <property type="entry name" value="Rng_hydr_dOase-A"/>
</dbReference>
<proteinExistence type="predicted"/>
<evidence type="ECO:0000313" key="9">
    <source>
        <dbReference type="Proteomes" id="UP000663400"/>
    </source>
</evidence>
<dbReference type="SUPFAM" id="SSF55961">
    <property type="entry name" value="Bet v1-like"/>
    <property type="match status" value="1"/>
</dbReference>
<keyword evidence="4" id="KW-0560">Oxidoreductase</keyword>
<dbReference type="Gene3D" id="2.102.10.10">
    <property type="entry name" value="Rieske [2Fe-2S] iron-sulphur domain"/>
    <property type="match status" value="1"/>
</dbReference>
<evidence type="ECO:0000256" key="2">
    <source>
        <dbReference type="ARBA" id="ARBA00022714"/>
    </source>
</evidence>
<gene>
    <name evidence="8" type="ORF">HIV01_016455</name>
</gene>
<evidence type="ECO:0000259" key="7">
    <source>
        <dbReference type="PROSITE" id="PS51296"/>
    </source>
</evidence>